<feature type="compositionally biased region" description="Gly residues" evidence="6">
    <location>
        <begin position="211"/>
        <end position="220"/>
    </location>
</feature>
<evidence type="ECO:0000313" key="8">
    <source>
        <dbReference type="EMBL" id="TCD67563.1"/>
    </source>
</evidence>
<dbReference type="GO" id="GO:0005096">
    <property type="term" value="F:GTPase activator activity"/>
    <property type="evidence" value="ECO:0007669"/>
    <property type="project" value="UniProtKB-KW"/>
</dbReference>
<dbReference type="STRING" id="92696.A0A4R0RKW3"/>
<keyword evidence="4" id="KW-0862">Zinc</keyword>
<evidence type="ECO:0000256" key="2">
    <source>
        <dbReference type="ARBA" id="ARBA00022723"/>
    </source>
</evidence>
<feature type="compositionally biased region" description="Low complexity" evidence="6">
    <location>
        <begin position="436"/>
        <end position="447"/>
    </location>
</feature>
<keyword evidence="2" id="KW-0479">Metal-binding</keyword>
<dbReference type="GO" id="GO:0032012">
    <property type="term" value="P:regulation of ARF protein signal transduction"/>
    <property type="evidence" value="ECO:0007669"/>
    <property type="project" value="TreeGrafter"/>
</dbReference>
<feature type="region of interest" description="Disordered" evidence="6">
    <location>
        <begin position="382"/>
        <end position="465"/>
    </location>
</feature>
<dbReference type="GO" id="GO:0000139">
    <property type="term" value="C:Golgi membrane"/>
    <property type="evidence" value="ECO:0007669"/>
    <property type="project" value="TreeGrafter"/>
</dbReference>
<keyword evidence="1" id="KW-0343">GTPase activation</keyword>
<evidence type="ECO:0000259" key="7">
    <source>
        <dbReference type="PROSITE" id="PS50115"/>
    </source>
</evidence>
<feature type="region of interest" description="Disordered" evidence="6">
    <location>
        <begin position="142"/>
        <end position="226"/>
    </location>
</feature>
<evidence type="ECO:0000256" key="4">
    <source>
        <dbReference type="ARBA" id="ARBA00022833"/>
    </source>
</evidence>
<evidence type="ECO:0000256" key="3">
    <source>
        <dbReference type="ARBA" id="ARBA00022771"/>
    </source>
</evidence>
<evidence type="ECO:0000256" key="6">
    <source>
        <dbReference type="SAM" id="MobiDB-lite"/>
    </source>
</evidence>
<keyword evidence="3 5" id="KW-0863">Zinc-finger</keyword>
<proteinExistence type="predicted"/>
<dbReference type="PROSITE" id="PS50115">
    <property type="entry name" value="ARFGAP"/>
    <property type="match status" value="1"/>
</dbReference>
<sequence length="465" mass="48931">MDQPTARKILQELIKREDLDNKKCIDCGNPNPQWASLRRAFSDVNWCICCDVALQSSYVFNVLESIEGSAYMLGEQSFVRSVSMDTWQEEQIKRMQLGGNAPFKEFMSSYPPEGGYTADMNIHDKYHCWAATQYREKLDAELSGKPWSRSAPPAGGAGPNRSNTMSPPGRPSSAQGLRKSRASARSSTGPSRSNSPASFANSSNTNSPNLPGGGAGGQGSGISPDQKAANESYFANLGQANAMRPDDLPPSQGGKYQGFGSTPAPSMGSQNPAWNLSSANAPKFSEIQENPVAALSKGWSLFSAAVVGATRAVNENVIQPAAERVMDPNFQAGVKGYVNEAGKRAGEIGSSANMWGKNALGVDVAGSVGGAVGVVSDKISGGPSRRGYGQVPQGYGGAESSSLYNDNDDDDFFGEFNSGAGGSRGQYDPAFSHHTASAAAPGNAGASLGTGAGKKNDDWDEWKDF</sequence>
<dbReference type="InterPro" id="IPR001164">
    <property type="entry name" value="ArfGAP_dom"/>
</dbReference>
<protein>
    <submittedName>
        <fullName evidence="8">Zn finger-containing GTPase-Activating Protein for ARF</fullName>
    </submittedName>
</protein>
<dbReference type="PANTHER" id="PTHR46395:SF1">
    <property type="entry name" value="ADP-RIBOSYLATION FACTOR GTPASE-ACTIVATING PROTEIN 1"/>
    <property type="match status" value="1"/>
</dbReference>
<name>A0A4R0RKW3_9APHY</name>
<dbReference type="GO" id="GO:0030100">
    <property type="term" value="P:regulation of endocytosis"/>
    <property type="evidence" value="ECO:0007669"/>
    <property type="project" value="TreeGrafter"/>
</dbReference>
<dbReference type="SMART" id="SM00105">
    <property type="entry name" value="ArfGap"/>
    <property type="match status" value="1"/>
</dbReference>
<dbReference type="PRINTS" id="PR00405">
    <property type="entry name" value="REVINTRACTNG"/>
</dbReference>
<accession>A0A4R0RKW3</accession>
<feature type="region of interest" description="Disordered" evidence="6">
    <location>
        <begin position="241"/>
        <end position="270"/>
    </location>
</feature>
<feature type="compositionally biased region" description="Basic and acidic residues" evidence="6">
    <location>
        <begin position="454"/>
        <end position="465"/>
    </location>
</feature>
<dbReference type="SUPFAM" id="SSF57863">
    <property type="entry name" value="ArfGap/RecO-like zinc finger"/>
    <property type="match status" value="1"/>
</dbReference>
<dbReference type="Gene3D" id="1.10.220.150">
    <property type="entry name" value="Arf GTPase activating protein"/>
    <property type="match status" value="1"/>
</dbReference>
<dbReference type="Pfam" id="PF01412">
    <property type="entry name" value="ArfGap"/>
    <property type="match status" value="1"/>
</dbReference>
<dbReference type="InterPro" id="IPR038508">
    <property type="entry name" value="ArfGAP_dom_sf"/>
</dbReference>
<dbReference type="OrthoDB" id="983479at2759"/>
<organism evidence="8 9">
    <name type="scientific">Steccherinum ochraceum</name>
    <dbReference type="NCBI Taxonomy" id="92696"/>
    <lineage>
        <taxon>Eukaryota</taxon>
        <taxon>Fungi</taxon>
        <taxon>Dikarya</taxon>
        <taxon>Basidiomycota</taxon>
        <taxon>Agaricomycotina</taxon>
        <taxon>Agaricomycetes</taxon>
        <taxon>Polyporales</taxon>
        <taxon>Steccherinaceae</taxon>
        <taxon>Steccherinum</taxon>
    </lineage>
</organism>
<feature type="compositionally biased region" description="Polar residues" evidence="6">
    <location>
        <begin position="259"/>
        <end position="270"/>
    </location>
</feature>
<dbReference type="AlphaFoldDB" id="A0A4R0RKW3"/>
<evidence type="ECO:0000256" key="5">
    <source>
        <dbReference type="PROSITE-ProRule" id="PRU00288"/>
    </source>
</evidence>
<reference evidence="8 9" key="1">
    <citation type="submission" date="2018-11" db="EMBL/GenBank/DDBJ databases">
        <title>Genome assembly of Steccherinum ochraceum LE-BIN_3174, the white-rot fungus of the Steccherinaceae family (The Residual Polyporoid clade, Polyporales, Basidiomycota).</title>
        <authorList>
            <person name="Fedorova T.V."/>
            <person name="Glazunova O.A."/>
            <person name="Landesman E.O."/>
            <person name="Moiseenko K.V."/>
            <person name="Psurtseva N.V."/>
            <person name="Savinova O.S."/>
            <person name="Shakhova N.V."/>
            <person name="Tyazhelova T.V."/>
            <person name="Vasina D.V."/>
        </authorList>
    </citation>
    <scope>NUCLEOTIDE SEQUENCE [LARGE SCALE GENOMIC DNA]</scope>
    <source>
        <strain evidence="8 9">LE-BIN_3174</strain>
    </source>
</reference>
<comment type="caution">
    <text evidence="8">The sequence shown here is derived from an EMBL/GenBank/DDBJ whole genome shotgun (WGS) entry which is preliminary data.</text>
</comment>
<dbReference type="EMBL" id="RWJN01000093">
    <property type="protein sequence ID" value="TCD67563.1"/>
    <property type="molecule type" value="Genomic_DNA"/>
</dbReference>
<feature type="domain" description="Arf-GAP" evidence="7">
    <location>
        <begin position="7"/>
        <end position="138"/>
    </location>
</feature>
<evidence type="ECO:0000313" key="9">
    <source>
        <dbReference type="Proteomes" id="UP000292702"/>
    </source>
</evidence>
<dbReference type="InterPro" id="IPR037278">
    <property type="entry name" value="ARFGAP/RecO"/>
</dbReference>
<evidence type="ECO:0000256" key="1">
    <source>
        <dbReference type="ARBA" id="ARBA00022468"/>
    </source>
</evidence>
<feature type="compositionally biased region" description="Low complexity" evidence="6">
    <location>
        <begin position="190"/>
        <end position="209"/>
    </location>
</feature>
<dbReference type="Proteomes" id="UP000292702">
    <property type="component" value="Unassembled WGS sequence"/>
</dbReference>
<keyword evidence="9" id="KW-1185">Reference proteome</keyword>
<dbReference type="PANTHER" id="PTHR46395">
    <property type="entry name" value="ADP-RIBOSYLATION FACTOR GTPASE-ACTIVATING PROTEIN 1"/>
    <property type="match status" value="1"/>
</dbReference>
<dbReference type="GO" id="GO:0008270">
    <property type="term" value="F:zinc ion binding"/>
    <property type="evidence" value="ECO:0007669"/>
    <property type="project" value="UniProtKB-KW"/>
</dbReference>
<gene>
    <name evidence="8" type="primary">GCS1</name>
    <name evidence="8" type="ORF">EIP91_012260</name>
</gene>